<keyword evidence="3" id="KW-1185">Reference proteome</keyword>
<name>A0A9X1B4M3_9GAMM</name>
<keyword evidence="1" id="KW-0732">Signal</keyword>
<reference evidence="2 3" key="1">
    <citation type="journal article" date="2020" name="Microorganisms">
        <title>Osmotic Adaptation and Compatible Solute Biosynthesis of Phototrophic Bacteria as Revealed from Genome Analyses.</title>
        <authorList>
            <person name="Imhoff J.F."/>
            <person name="Rahn T."/>
            <person name="Kunzel S."/>
            <person name="Keller A."/>
            <person name="Neulinger S.C."/>
        </authorList>
    </citation>
    <scope>NUCLEOTIDE SEQUENCE [LARGE SCALE GENOMIC DNA]</scope>
    <source>
        <strain evidence="2 3">DSM 25653</strain>
    </source>
</reference>
<gene>
    <name evidence="2" type="ORF">CKO42_14465</name>
</gene>
<proteinExistence type="predicted"/>
<dbReference type="EMBL" id="NRRY01000024">
    <property type="protein sequence ID" value="MBK1619620.1"/>
    <property type="molecule type" value="Genomic_DNA"/>
</dbReference>
<organism evidence="2 3">
    <name type="scientific">Lamprobacter modestohalophilus</name>
    <dbReference type="NCBI Taxonomy" id="1064514"/>
    <lineage>
        <taxon>Bacteria</taxon>
        <taxon>Pseudomonadati</taxon>
        <taxon>Pseudomonadota</taxon>
        <taxon>Gammaproteobacteria</taxon>
        <taxon>Chromatiales</taxon>
        <taxon>Chromatiaceae</taxon>
        <taxon>Lamprobacter</taxon>
    </lineage>
</organism>
<sequence>MNEKETLARTFIYRMRLEKVAAALSVVTLACGALPAAASLVTVQQTLEGSYSYIPICTSFDEFGACTSYPDDRDPTIDKTISKLTSSALQQRTKLEPNDVLGADEVVAEWTIDVDNSGQIKTYSNLRVEADNRDLVNSDDEYLTEISVTATNQISFTDRVSTTDPLGTLFRFETVITGTLGTTTDYQATGEEAIFLGGQQGEKGATYDHEVKLSSNIAETTTYPWQFFDLNGPVVL</sequence>
<dbReference type="AlphaFoldDB" id="A0A9X1B4M3"/>
<comment type="caution">
    <text evidence="2">The sequence shown here is derived from an EMBL/GenBank/DDBJ whole genome shotgun (WGS) entry which is preliminary data.</text>
</comment>
<feature type="signal peptide" evidence="1">
    <location>
        <begin position="1"/>
        <end position="38"/>
    </location>
</feature>
<dbReference type="RefSeq" id="WP_200245301.1">
    <property type="nucleotide sequence ID" value="NZ_NRRY01000024.1"/>
</dbReference>
<accession>A0A9X1B4M3</accession>
<feature type="chain" id="PRO_5040953367" evidence="1">
    <location>
        <begin position="39"/>
        <end position="236"/>
    </location>
</feature>
<dbReference type="Proteomes" id="UP001138768">
    <property type="component" value="Unassembled WGS sequence"/>
</dbReference>
<dbReference type="PROSITE" id="PS51257">
    <property type="entry name" value="PROKAR_LIPOPROTEIN"/>
    <property type="match status" value="1"/>
</dbReference>
<protein>
    <submittedName>
        <fullName evidence="2">Uncharacterized protein</fullName>
    </submittedName>
</protein>
<evidence type="ECO:0000313" key="2">
    <source>
        <dbReference type="EMBL" id="MBK1619620.1"/>
    </source>
</evidence>
<evidence type="ECO:0000313" key="3">
    <source>
        <dbReference type="Proteomes" id="UP001138768"/>
    </source>
</evidence>
<evidence type="ECO:0000256" key="1">
    <source>
        <dbReference type="SAM" id="SignalP"/>
    </source>
</evidence>